<evidence type="ECO:0000313" key="4">
    <source>
        <dbReference type="Proteomes" id="UP000481454"/>
    </source>
</evidence>
<dbReference type="EMBL" id="JAALLZ010000004">
    <property type="protein sequence ID" value="NGU30618.1"/>
    <property type="molecule type" value="Genomic_DNA"/>
</dbReference>
<dbReference type="InterPro" id="IPR013762">
    <property type="entry name" value="Integrase-like_cat_sf"/>
</dbReference>
<evidence type="ECO:0000313" key="3">
    <source>
        <dbReference type="EMBL" id="NGU30618.1"/>
    </source>
</evidence>
<dbReference type="GO" id="GO:0003677">
    <property type="term" value="F:DNA binding"/>
    <property type="evidence" value="ECO:0007669"/>
    <property type="project" value="InterPro"/>
</dbReference>
<proteinExistence type="predicted"/>
<name>A0AAP6WMP7_CLOPF</name>
<dbReference type="CDD" id="cd01192">
    <property type="entry name" value="INT_C_like_3"/>
    <property type="match status" value="1"/>
</dbReference>
<comment type="caution">
    <text evidence="3">The sequence shown here is derived from an EMBL/GenBank/DDBJ whole genome shotgun (WGS) entry which is preliminary data.</text>
</comment>
<protein>
    <submittedName>
        <fullName evidence="3">Site-specific integrase</fullName>
    </submittedName>
</protein>
<evidence type="ECO:0000256" key="1">
    <source>
        <dbReference type="ARBA" id="ARBA00023172"/>
    </source>
</evidence>
<accession>A0AAP6WMP7</accession>
<dbReference type="SUPFAM" id="SSF56349">
    <property type="entry name" value="DNA breaking-rejoining enzymes"/>
    <property type="match status" value="1"/>
</dbReference>
<dbReference type="PANTHER" id="PTHR30349">
    <property type="entry name" value="PHAGE INTEGRASE-RELATED"/>
    <property type="match status" value="1"/>
</dbReference>
<dbReference type="GO" id="GO:0015074">
    <property type="term" value="P:DNA integration"/>
    <property type="evidence" value="ECO:0007669"/>
    <property type="project" value="InterPro"/>
</dbReference>
<dbReference type="InterPro" id="IPR011010">
    <property type="entry name" value="DNA_brk_join_enz"/>
</dbReference>
<dbReference type="Proteomes" id="UP000481454">
    <property type="component" value="Unassembled WGS sequence"/>
</dbReference>
<organism evidence="3 4">
    <name type="scientific">Clostridium perfringens</name>
    <dbReference type="NCBI Taxonomy" id="1502"/>
    <lineage>
        <taxon>Bacteria</taxon>
        <taxon>Bacillati</taxon>
        <taxon>Bacillota</taxon>
        <taxon>Clostridia</taxon>
        <taxon>Eubacteriales</taxon>
        <taxon>Clostridiaceae</taxon>
        <taxon>Clostridium</taxon>
    </lineage>
</organism>
<sequence>MNYVEPIRNSSDVNALANKLRKDSERNYIMFIIGIYSGLRISDILRLRVRDVKGKEQIAIREKKTGKQKMFPINPILKKELKKYCSDKELDEFLIKSRNGYNRAIGRERAYTILREAGEELGIYNLATHTLRKTFGYHYYMQYNDIAELQKIFNHSDPAVTLRYIGVEKSRIDRRIKSFKI</sequence>
<dbReference type="PROSITE" id="PS51898">
    <property type="entry name" value="TYR_RECOMBINASE"/>
    <property type="match status" value="1"/>
</dbReference>
<dbReference type="AlphaFoldDB" id="A0AAP6WMP7"/>
<gene>
    <name evidence="3" type="ORF">G6Z34_10915</name>
</gene>
<dbReference type="PANTHER" id="PTHR30349:SF82">
    <property type="entry name" value="INTEGRASE_RECOMBINASE YOEC-RELATED"/>
    <property type="match status" value="1"/>
</dbReference>
<reference evidence="3 4" key="1">
    <citation type="submission" date="2020-02" db="EMBL/GenBank/DDBJ databases">
        <title>Genomic Insights into the Phylogeny and Genetic Plasticity of the Human and Animal Enteric Pathogen Clostridium perfringens.</title>
        <authorList>
            <person name="Feng Y."/>
            <person name="Hu Y."/>
        </authorList>
    </citation>
    <scope>NUCLEOTIDE SEQUENCE [LARGE SCALE GENOMIC DNA]</scope>
    <source>
        <strain evidence="3 4">CP-40</strain>
    </source>
</reference>
<dbReference type="Pfam" id="PF00589">
    <property type="entry name" value="Phage_integrase"/>
    <property type="match status" value="1"/>
</dbReference>
<keyword evidence="1" id="KW-0233">DNA recombination</keyword>
<dbReference type="InterPro" id="IPR050090">
    <property type="entry name" value="Tyrosine_recombinase_XerCD"/>
</dbReference>
<dbReference type="InterPro" id="IPR002104">
    <property type="entry name" value="Integrase_catalytic"/>
</dbReference>
<feature type="domain" description="Tyr recombinase" evidence="2">
    <location>
        <begin position="1"/>
        <end position="177"/>
    </location>
</feature>
<dbReference type="GO" id="GO:0006310">
    <property type="term" value="P:DNA recombination"/>
    <property type="evidence" value="ECO:0007669"/>
    <property type="project" value="UniProtKB-KW"/>
</dbReference>
<evidence type="ECO:0000259" key="2">
    <source>
        <dbReference type="PROSITE" id="PS51898"/>
    </source>
</evidence>
<dbReference type="RefSeq" id="WP_003459424.1">
    <property type="nucleotide sequence ID" value="NZ_CATNWX010000006.1"/>
</dbReference>
<dbReference type="Gene3D" id="1.10.443.10">
    <property type="entry name" value="Intergrase catalytic core"/>
    <property type="match status" value="1"/>
</dbReference>